<evidence type="ECO:0000256" key="4">
    <source>
        <dbReference type="ARBA" id="ARBA00022692"/>
    </source>
</evidence>
<evidence type="ECO:0000259" key="11">
    <source>
        <dbReference type="PROSITE" id="PS50111"/>
    </source>
</evidence>
<dbReference type="InterPro" id="IPR033479">
    <property type="entry name" value="dCache_1"/>
</dbReference>
<evidence type="ECO:0000313" key="13">
    <source>
        <dbReference type="EMBL" id="GGG32594.1"/>
    </source>
</evidence>
<dbReference type="SMART" id="SM00304">
    <property type="entry name" value="HAMP"/>
    <property type="match status" value="1"/>
</dbReference>
<dbReference type="Pfam" id="PF02743">
    <property type="entry name" value="dCache_1"/>
    <property type="match status" value="1"/>
</dbReference>
<keyword evidence="4 10" id="KW-0812">Transmembrane</keyword>
<gene>
    <name evidence="13" type="ORF">GCM10007425_29080</name>
</gene>
<dbReference type="GO" id="GO:0006935">
    <property type="term" value="P:chemotaxis"/>
    <property type="evidence" value="ECO:0007669"/>
    <property type="project" value="UniProtKB-KW"/>
</dbReference>
<evidence type="ECO:0000313" key="14">
    <source>
        <dbReference type="Proteomes" id="UP000616608"/>
    </source>
</evidence>
<dbReference type="PROSITE" id="PS50885">
    <property type="entry name" value="HAMP"/>
    <property type="match status" value="1"/>
</dbReference>
<keyword evidence="5 10" id="KW-1133">Transmembrane helix</keyword>
<keyword evidence="6 10" id="KW-0472">Membrane</keyword>
<dbReference type="CDD" id="cd06225">
    <property type="entry name" value="HAMP"/>
    <property type="match status" value="1"/>
</dbReference>
<evidence type="ECO:0000259" key="12">
    <source>
        <dbReference type="PROSITE" id="PS50885"/>
    </source>
</evidence>
<dbReference type="SMART" id="SM00283">
    <property type="entry name" value="MA"/>
    <property type="match status" value="1"/>
</dbReference>
<evidence type="ECO:0000256" key="1">
    <source>
        <dbReference type="ARBA" id="ARBA00004651"/>
    </source>
</evidence>
<evidence type="ECO:0000256" key="7">
    <source>
        <dbReference type="ARBA" id="ARBA00023224"/>
    </source>
</evidence>
<protein>
    <submittedName>
        <fullName evidence="13">Methyl-accepting chemotaxis protein</fullName>
    </submittedName>
</protein>
<comment type="subcellular location">
    <subcellularLocation>
        <location evidence="1">Cell membrane</location>
        <topology evidence="1">Multi-pass membrane protein</topology>
    </subcellularLocation>
</comment>
<keyword evidence="2" id="KW-1003">Cell membrane</keyword>
<dbReference type="GO" id="GO:0007165">
    <property type="term" value="P:signal transduction"/>
    <property type="evidence" value="ECO:0007669"/>
    <property type="project" value="UniProtKB-KW"/>
</dbReference>
<dbReference type="Gene3D" id="1.10.287.950">
    <property type="entry name" value="Methyl-accepting chemotaxis protein"/>
    <property type="match status" value="1"/>
</dbReference>
<feature type="transmembrane region" description="Helical" evidence="10">
    <location>
        <begin position="298"/>
        <end position="319"/>
    </location>
</feature>
<dbReference type="InterPro" id="IPR003660">
    <property type="entry name" value="HAMP_dom"/>
</dbReference>
<dbReference type="SUPFAM" id="SSF58104">
    <property type="entry name" value="Methyl-accepting chemotaxis protein (MCP) signaling domain"/>
    <property type="match status" value="1"/>
</dbReference>
<feature type="domain" description="Methyl-accepting transducer" evidence="11">
    <location>
        <begin position="391"/>
        <end position="648"/>
    </location>
</feature>
<evidence type="ECO:0000256" key="2">
    <source>
        <dbReference type="ARBA" id="ARBA00022475"/>
    </source>
</evidence>
<comment type="similarity">
    <text evidence="8">Belongs to the methyl-accepting chemotaxis (MCP) protein family.</text>
</comment>
<dbReference type="Gene3D" id="3.30.450.20">
    <property type="entry name" value="PAS domain"/>
    <property type="match status" value="2"/>
</dbReference>
<dbReference type="Proteomes" id="UP000616608">
    <property type="component" value="Unassembled WGS sequence"/>
</dbReference>
<dbReference type="Pfam" id="PF00015">
    <property type="entry name" value="MCPsignal"/>
    <property type="match status" value="1"/>
</dbReference>
<dbReference type="EMBL" id="BMJT01000013">
    <property type="protein sequence ID" value="GGG32594.1"/>
    <property type="molecule type" value="Genomic_DNA"/>
</dbReference>
<evidence type="ECO:0000256" key="9">
    <source>
        <dbReference type="PROSITE-ProRule" id="PRU00284"/>
    </source>
</evidence>
<evidence type="ECO:0000256" key="8">
    <source>
        <dbReference type="ARBA" id="ARBA00029447"/>
    </source>
</evidence>
<dbReference type="Pfam" id="PF00672">
    <property type="entry name" value="HAMP"/>
    <property type="match status" value="1"/>
</dbReference>
<dbReference type="PROSITE" id="PS50111">
    <property type="entry name" value="CHEMOTAXIS_TRANSDUC_2"/>
    <property type="match status" value="1"/>
</dbReference>
<dbReference type="RefSeq" id="WP_188615800.1">
    <property type="nucleotide sequence ID" value="NZ_BMJT01000013.1"/>
</dbReference>
<evidence type="ECO:0000256" key="3">
    <source>
        <dbReference type="ARBA" id="ARBA00022500"/>
    </source>
</evidence>
<dbReference type="Gene3D" id="6.10.340.10">
    <property type="match status" value="1"/>
</dbReference>
<evidence type="ECO:0000256" key="5">
    <source>
        <dbReference type="ARBA" id="ARBA00022989"/>
    </source>
</evidence>
<organism evidence="13 14">
    <name type="scientific">Lysinibacillus alkalisoli</name>
    <dbReference type="NCBI Taxonomy" id="1911548"/>
    <lineage>
        <taxon>Bacteria</taxon>
        <taxon>Bacillati</taxon>
        <taxon>Bacillota</taxon>
        <taxon>Bacilli</taxon>
        <taxon>Bacillales</taxon>
        <taxon>Bacillaceae</taxon>
        <taxon>Lysinibacillus</taxon>
    </lineage>
</organism>
<evidence type="ECO:0000256" key="6">
    <source>
        <dbReference type="ARBA" id="ARBA00023136"/>
    </source>
</evidence>
<dbReference type="CDD" id="cd12913">
    <property type="entry name" value="PDC1_MCP_like"/>
    <property type="match status" value="1"/>
</dbReference>
<name>A0A917GAD4_9BACI</name>
<reference evidence="13" key="2">
    <citation type="submission" date="2020-09" db="EMBL/GenBank/DDBJ databases">
        <authorList>
            <person name="Sun Q."/>
            <person name="Zhou Y."/>
        </authorList>
    </citation>
    <scope>NUCLEOTIDE SEQUENCE</scope>
    <source>
        <strain evidence="13">CGMCC 1.15760</strain>
    </source>
</reference>
<dbReference type="AlphaFoldDB" id="A0A917GAD4"/>
<dbReference type="PANTHER" id="PTHR32089">
    <property type="entry name" value="METHYL-ACCEPTING CHEMOTAXIS PROTEIN MCPB"/>
    <property type="match status" value="1"/>
</dbReference>
<proteinExistence type="inferred from homology"/>
<evidence type="ECO:0000256" key="10">
    <source>
        <dbReference type="SAM" id="Phobius"/>
    </source>
</evidence>
<keyword evidence="3" id="KW-0145">Chemotaxis</keyword>
<accession>A0A917GAD4</accession>
<feature type="domain" description="HAMP" evidence="12">
    <location>
        <begin position="320"/>
        <end position="372"/>
    </location>
</feature>
<dbReference type="GO" id="GO:0005886">
    <property type="term" value="C:plasma membrane"/>
    <property type="evidence" value="ECO:0007669"/>
    <property type="project" value="UniProtKB-SubCell"/>
</dbReference>
<comment type="caution">
    <text evidence="13">The sequence shown here is derived from an EMBL/GenBank/DDBJ whole genome shotgun (WGS) entry which is preliminary data.</text>
</comment>
<reference evidence="13" key="1">
    <citation type="journal article" date="2014" name="Int. J. Syst. Evol. Microbiol.">
        <title>Complete genome sequence of Corynebacterium casei LMG S-19264T (=DSM 44701T), isolated from a smear-ripened cheese.</title>
        <authorList>
            <consortium name="US DOE Joint Genome Institute (JGI-PGF)"/>
            <person name="Walter F."/>
            <person name="Albersmeier A."/>
            <person name="Kalinowski J."/>
            <person name="Ruckert C."/>
        </authorList>
    </citation>
    <scope>NUCLEOTIDE SEQUENCE</scope>
    <source>
        <strain evidence="13">CGMCC 1.15760</strain>
    </source>
</reference>
<keyword evidence="14" id="KW-1185">Reference proteome</keyword>
<keyword evidence="7 9" id="KW-0807">Transducer</keyword>
<dbReference type="PANTHER" id="PTHR32089:SF112">
    <property type="entry name" value="LYSOZYME-LIKE PROTEIN-RELATED"/>
    <property type="match status" value="1"/>
</dbReference>
<dbReference type="InterPro" id="IPR004089">
    <property type="entry name" value="MCPsignal_dom"/>
</dbReference>
<sequence length="678" mass="74620">MSKLLKKRLSIQMKWSLFISIAILATLLVTTIMTQFTTGKILKDDAIQANKDYAKSVSSQMDLALRKYESSLESFASIANTYMAEEDHLPQIRKALAATAEKNEQIADTFFMDFKQNLVMLSDGKATDIDVRDTLTYELMKKADDVTWLGVNQDKVTGAIMASIAAPLTKNNRVVGVVGYDIDLSTISTTRQQFEEGAHNKLIILDDKGTVVSSFIPDTDGTNMRTSMSGKLTAVEDIPNIKDFAWVDAVYEGKKTQDVTWNGKDYDVSVTEIPKLDWQVLSYHPKQILLDKMNELRITSAIAMVMGLFIGLLCASLLARRLTKIVRHFRKALHRTAEGDLSQRITIATNDEIGDLAKDFNHMVESVGTLVTEVKGNVYTVEQATKGLTTIAADNRAAITDVTKATETIAHGAQHQSTEIDRGVMSMQDLSNEVGVLGEHATFIETDIENVMANVQKGTSQVQHLENSYTNLEEAFSRVTSMIQHLDEKSQSISSVTNTISQISEQTNLLSLNASIEAARAGEHGKGFAVVANEVRSLAEESKASSNQIQDIIASVIADTTQLVDVMVETNQTSIQQKEAVLSVSESITQMSTSLHAILERVEKETAIIREIEQRKDHVVSMIEDVSAISQETTATAEEISSSMEEQTAAATEIANYTHQLEELVISLEKAISTFKGV</sequence>